<dbReference type="EMBL" id="LQMT02000038">
    <property type="protein sequence ID" value="ONF63112.1"/>
    <property type="molecule type" value="Genomic_DNA"/>
</dbReference>
<dbReference type="Gene3D" id="1.10.10.1100">
    <property type="entry name" value="BFD-like [2Fe-2S]-binding domain"/>
    <property type="match status" value="1"/>
</dbReference>
<dbReference type="InterPro" id="IPR023753">
    <property type="entry name" value="FAD/NAD-binding_dom"/>
</dbReference>
<dbReference type="InterPro" id="IPR017224">
    <property type="entry name" value="Opine_Oxase_asu/HCN_bsu"/>
</dbReference>
<dbReference type="PRINTS" id="PR00411">
    <property type="entry name" value="PNDRDTASEI"/>
</dbReference>
<dbReference type="PIRSF" id="PIRSF037495">
    <property type="entry name" value="Opine_OX_OoxA/HcnB"/>
    <property type="match status" value="1"/>
</dbReference>
<sequence>MPPSGHRRRRSPHPVTGGDRVNVVIVGAGPAGLAAAEHALRAGAQVTVLDQAETPGGQYHRMLPEAYAAKRPDRIQHGRADFDRRRRILAHPRCRWWPGSTVWAFDRAEKRVHILRGPSDGSGRRRPTLTPDALILATGAHDRTLPFPGWELPGVYTAGAAQALAKGERVAIGGRVLVAGAGPFLLPVAESLLGVGAEVVAVLEANPASTVRKGWSARPWRLAAHAGKAGELVRYAATLARHRVPYRMGRAVIEARGADRVREVVTAKVRADWSVVAGTERAYEVDAVCVGHGFSPQPELAVAAGCVLDDGFVRVDAAQQTTVDGVFAAGEITGIGGAVTAAAEGAVAGRAAAGGTPDGALLRARDRARAFADRLAAAHPIGPAWRSWLREDTIVCRCEETTYGELTRAAGDESCPGPHALKLGTRAGLGPCQGRICGPAVSELCGGGAERHHRPIVQPIRLGELATRTEGEPE</sequence>
<dbReference type="CDD" id="cd19946">
    <property type="entry name" value="GlpA-like_Fer2_BFD-like"/>
    <property type="match status" value="1"/>
</dbReference>
<gene>
    <name evidence="4" type="ORF">AVR91_0235185</name>
</gene>
<dbReference type="InterPro" id="IPR041854">
    <property type="entry name" value="BFD-like_2Fe2S-bd_dom_sf"/>
</dbReference>
<dbReference type="AlphaFoldDB" id="A0A1W2LJR5"/>
<protein>
    <submittedName>
        <fullName evidence="4">FAD/NAD(P)-binding oxidoreductase</fullName>
    </submittedName>
</protein>
<feature type="domain" description="FAD/NAD(P)-binding" evidence="3">
    <location>
        <begin position="22"/>
        <end position="345"/>
    </location>
</feature>
<proteinExistence type="predicted"/>
<dbReference type="InterPro" id="IPR051691">
    <property type="entry name" value="Metab_Enz_Cyan_OpOx_G3PDH"/>
</dbReference>
<name>A0A1W2LJR5_9PSEU</name>
<evidence type="ECO:0000259" key="2">
    <source>
        <dbReference type="Pfam" id="PF04324"/>
    </source>
</evidence>
<dbReference type="PRINTS" id="PR00368">
    <property type="entry name" value="FADPNR"/>
</dbReference>
<dbReference type="PANTHER" id="PTHR42949">
    <property type="entry name" value="ANAEROBIC GLYCEROL-3-PHOSPHATE DEHYDROGENASE SUBUNIT B"/>
    <property type="match status" value="1"/>
</dbReference>
<evidence type="ECO:0000259" key="3">
    <source>
        <dbReference type="Pfam" id="PF07992"/>
    </source>
</evidence>
<comment type="caution">
    <text evidence="4">The sequence shown here is derived from an EMBL/GenBank/DDBJ whole genome shotgun (WGS) entry which is preliminary data.</text>
</comment>
<feature type="domain" description="BFD-like [2Fe-2S]-binding" evidence="2">
    <location>
        <begin position="394"/>
        <end position="444"/>
    </location>
</feature>
<dbReference type="Pfam" id="PF07992">
    <property type="entry name" value="Pyr_redox_2"/>
    <property type="match status" value="1"/>
</dbReference>
<reference evidence="4 5" key="1">
    <citation type="submission" date="2016-12" db="EMBL/GenBank/DDBJ databases">
        <title>Amycolatopsis keratiniphila subsp. keratiniphila genome sequencing and assembly.</title>
        <authorList>
            <person name="Mayilraj S."/>
            <person name="Kaur N."/>
        </authorList>
    </citation>
    <scope>NUCLEOTIDE SEQUENCE [LARGE SCALE GENOMIC DNA]</scope>
    <source>
        <strain evidence="4 5">DSM 44409</strain>
    </source>
</reference>
<organism evidence="4 5">
    <name type="scientific">Amycolatopsis keratiniphila subsp. keratiniphila</name>
    <dbReference type="NCBI Taxonomy" id="227715"/>
    <lineage>
        <taxon>Bacteria</taxon>
        <taxon>Bacillati</taxon>
        <taxon>Actinomycetota</taxon>
        <taxon>Actinomycetes</taxon>
        <taxon>Pseudonocardiales</taxon>
        <taxon>Pseudonocardiaceae</taxon>
        <taxon>Amycolatopsis</taxon>
        <taxon>Amycolatopsis japonica group</taxon>
    </lineage>
</organism>
<dbReference type="SUPFAM" id="SSF51905">
    <property type="entry name" value="FAD/NAD(P)-binding domain"/>
    <property type="match status" value="1"/>
</dbReference>
<keyword evidence="1" id="KW-0560">Oxidoreductase</keyword>
<evidence type="ECO:0000313" key="5">
    <source>
        <dbReference type="Proteomes" id="UP000076660"/>
    </source>
</evidence>
<dbReference type="GO" id="GO:0016491">
    <property type="term" value="F:oxidoreductase activity"/>
    <property type="evidence" value="ECO:0007669"/>
    <property type="project" value="UniProtKB-KW"/>
</dbReference>
<dbReference type="Pfam" id="PF04324">
    <property type="entry name" value="Fer2_BFD"/>
    <property type="match status" value="1"/>
</dbReference>
<dbReference type="InterPro" id="IPR036188">
    <property type="entry name" value="FAD/NAD-bd_sf"/>
</dbReference>
<evidence type="ECO:0000256" key="1">
    <source>
        <dbReference type="ARBA" id="ARBA00023002"/>
    </source>
</evidence>
<accession>A0A1W2LJR5</accession>
<dbReference type="InterPro" id="IPR007419">
    <property type="entry name" value="BFD-like_2Fe2S-bd_dom"/>
</dbReference>
<dbReference type="Gene3D" id="3.50.50.60">
    <property type="entry name" value="FAD/NAD(P)-binding domain"/>
    <property type="match status" value="2"/>
</dbReference>
<evidence type="ECO:0000313" key="4">
    <source>
        <dbReference type="EMBL" id="ONF63112.1"/>
    </source>
</evidence>
<dbReference type="PANTHER" id="PTHR42949:SF3">
    <property type="entry name" value="ANAEROBIC GLYCEROL-3-PHOSPHATE DEHYDROGENASE SUBUNIT B"/>
    <property type="match status" value="1"/>
</dbReference>
<dbReference type="Proteomes" id="UP000076660">
    <property type="component" value="Unassembled WGS sequence"/>
</dbReference>